<protein>
    <submittedName>
        <fullName evidence="5">WD-40 repeat protein</fullName>
    </submittedName>
</protein>
<reference evidence="5 6" key="1">
    <citation type="journal article" date="2013" name="Curr. Biol.">
        <title>The Genome of the Foraminiferan Reticulomyxa filosa.</title>
        <authorList>
            <person name="Glockner G."/>
            <person name="Hulsmann N."/>
            <person name="Schleicher M."/>
            <person name="Noegel A.A."/>
            <person name="Eichinger L."/>
            <person name="Gallinger C."/>
            <person name="Pawlowski J."/>
            <person name="Sierra R."/>
            <person name="Euteneuer U."/>
            <person name="Pillet L."/>
            <person name="Moustafa A."/>
            <person name="Platzer M."/>
            <person name="Groth M."/>
            <person name="Szafranski K."/>
            <person name="Schliwa M."/>
        </authorList>
    </citation>
    <scope>NUCLEOTIDE SEQUENCE [LARGE SCALE GENOMIC DNA]</scope>
</reference>
<keyword evidence="4" id="KW-0812">Transmembrane</keyword>
<evidence type="ECO:0000256" key="1">
    <source>
        <dbReference type="ARBA" id="ARBA00022574"/>
    </source>
</evidence>
<keyword evidence="4" id="KW-0472">Membrane</keyword>
<dbReference type="InterPro" id="IPR036322">
    <property type="entry name" value="WD40_repeat_dom_sf"/>
</dbReference>
<feature type="non-terminal residue" evidence="5">
    <location>
        <position position="240"/>
    </location>
</feature>
<evidence type="ECO:0000256" key="2">
    <source>
        <dbReference type="ARBA" id="ARBA00022737"/>
    </source>
</evidence>
<dbReference type="Gene3D" id="2.130.10.10">
    <property type="entry name" value="YVTN repeat-like/Quinoprotein amine dehydrogenase"/>
    <property type="match status" value="1"/>
</dbReference>
<dbReference type="Proteomes" id="UP000023152">
    <property type="component" value="Unassembled WGS sequence"/>
</dbReference>
<feature type="repeat" description="WD" evidence="3">
    <location>
        <begin position="142"/>
        <end position="189"/>
    </location>
</feature>
<accession>X6PC61</accession>
<sequence length="240" mass="28790">SSLHHQRSSQRKKRRHFILVMKVSLKLFFLRFSYCFYHFALWLKQAKEVIQIIVRHWIRTLNIKLGWIKDFDKIVVNYAYTTFMFDTFRSSSKLINTFTGHTDCVMSIDYSTLDDRRLICSGSRDKTVRVWDVDNNKQIQSFNGHLNTVYCVKFSSYHYHNYHQNVICFSSYDKKIRFWDFKHNKQLQTFNRHTDSVCGIEFSTFNGCRYLCSGSYDKTIRLWDIKTSKSLNVFNGHEDV</sequence>
<dbReference type="PRINTS" id="PR00320">
    <property type="entry name" value="GPROTEINBRPT"/>
</dbReference>
<keyword evidence="2" id="KW-0677">Repeat</keyword>
<dbReference type="PANTHER" id="PTHR19848">
    <property type="entry name" value="WD40 REPEAT PROTEIN"/>
    <property type="match status" value="1"/>
</dbReference>
<dbReference type="PROSITE" id="PS00678">
    <property type="entry name" value="WD_REPEATS_1"/>
    <property type="match status" value="2"/>
</dbReference>
<dbReference type="Pfam" id="PF00400">
    <property type="entry name" value="WD40"/>
    <property type="match status" value="3"/>
</dbReference>
<evidence type="ECO:0000313" key="6">
    <source>
        <dbReference type="Proteomes" id="UP000023152"/>
    </source>
</evidence>
<dbReference type="OrthoDB" id="26681at2759"/>
<feature type="repeat" description="WD" evidence="3">
    <location>
        <begin position="98"/>
        <end position="141"/>
    </location>
</feature>
<evidence type="ECO:0000256" key="3">
    <source>
        <dbReference type="PROSITE-ProRule" id="PRU00221"/>
    </source>
</evidence>
<keyword evidence="4" id="KW-1133">Transmembrane helix</keyword>
<keyword evidence="6" id="KW-1185">Reference proteome</keyword>
<dbReference type="InterPro" id="IPR015943">
    <property type="entry name" value="WD40/YVTN_repeat-like_dom_sf"/>
</dbReference>
<gene>
    <name evidence="5" type="ORF">RFI_00957</name>
</gene>
<comment type="caution">
    <text evidence="5">The sequence shown here is derived from an EMBL/GenBank/DDBJ whole genome shotgun (WGS) entry which is preliminary data.</text>
</comment>
<feature type="transmembrane region" description="Helical" evidence="4">
    <location>
        <begin position="20"/>
        <end position="43"/>
    </location>
</feature>
<dbReference type="PANTHER" id="PTHR19848:SF8">
    <property type="entry name" value="F-BOX AND WD REPEAT DOMAIN CONTAINING 7"/>
    <property type="match status" value="1"/>
</dbReference>
<evidence type="ECO:0000313" key="5">
    <source>
        <dbReference type="EMBL" id="ETO36105.1"/>
    </source>
</evidence>
<dbReference type="PROSITE" id="PS50294">
    <property type="entry name" value="WD_REPEATS_REGION"/>
    <property type="match status" value="2"/>
</dbReference>
<dbReference type="AlphaFoldDB" id="X6PC61"/>
<feature type="non-terminal residue" evidence="5">
    <location>
        <position position="1"/>
    </location>
</feature>
<dbReference type="InterPro" id="IPR019775">
    <property type="entry name" value="WD40_repeat_CS"/>
</dbReference>
<feature type="repeat" description="WD" evidence="3">
    <location>
        <begin position="190"/>
        <end position="233"/>
    </location>
</feature>
<keyword evidence="1 3" id="KW-0853">WD repeat</keyword>
<dbReference type="InterPro" id="IPR020472">
    <property type="entry name" value="WD40_PAC1"/>
</dbReference>
<dbReference type="InterPro" id="IPR001680">
    <property type="entry name" value="WD40_rpt"/>
</dbReference>
<organism evidence="5 6">
    <name type="scientific">Reticulomyxa filosa</name>
    <dbReference type="NCBI Taxonomy" id="46433"/>
    <lineage>
        <taxon>Eukaryota</taxon>
        <taxon>Sar</taxon>
        <taxon>Rhizaria</taxon>
        <taxon>Retaria</taxon>
        <taxon>Foraminifera</taxon>
        <taxon>Monothalamids</taxon>
        <taxon>Reticulomyxidae</taxon>
        <taxon>Reticulomyxa</taxon>
    </lineage>
</organism>
<proteinExistence type="predicted"/>
<evidence type="ECO:0000256" key="4">
    <source>
        <dbReference type="SAM" id="Phobius"/>
    </source>
</evidence>
<dbReference type="SUPFAM" id="SSF50978">
    <property type="entry name" value="WD40 repeat-like"/>
    <property type="match status" value="1"/>
</dbReference>
<dbReference type="EMBL" id="ASPP01001005">
    <property type="protein sequence ID" value="ETO36105.1"/>
    <property type="molecule type" value="Genomic_DNA"/>
</dbReference>
<name>X6PC61_RETFI</name>
<dbReference type="PROSITE" id="PS50082">
    <property type="entry name" value="WD_REPEATS_2"/>
    <property type="match status" value="3"/>
</dbReference>
<dbReference type="SMART" id="SM00320">
    <property type="entry name" value="WD40"/>
    <property type="match status" value="3"/>
</dbReference>